<evidence type="ECO:0000313" key="2">
    <source>
        <dbReference type="Proteomes" id="UP001302316"/>
    </source>
</evidence>
<accession>A0AAP6JGL5</accession>
<reference evidence="1 2" key="1">
    <citation type="submission" date="2023-12" db="EMBL/GenBank/DDBJ databases">
        <title>Whole-genome sequencing of halo(alkali)philic microorganisms from hypersaline lakes.</title>
        <authorList>
            <person name="Sorokin D.Y."/>
            <person name="Merkel A.Y."/>
            <person name="Messina E."/>
            <person name="Yakimov M."/>
        </authorList>
    </citation>
    <scope>NUCLEOTIDE SEQUENCE [LARGE SCALE GENOMIC DNA]</scope>
    <source>
        <strain evidence="1 2">AB-CW1</strain>
    </source>
</reference>
<dbReference type="RefSeq" id="WP_346053272.1">
    <property type="nucleotide sequence ID" value="NZ_JAYGII010000054.1"/>
</dbReference>
<dbReference type="Proteomes" id="UP001302316">
    <property type="component" value="Unassembled WGS sequence"/>
</dbReference>
<proteinExistence type="predicted"/>
<name>A0AAP6JGL5_9GAMM</name>
<comment type="caution">
    <text evidence="1">The sequence shown here is derived from an EMBL/GenBank/DDBJ whole genome shotgun (WGS) entry which is preliminary data.</text>
</comment>
<gene>
    <name evidence="1" type="ORF">VCB98_13120</name>
</gene>
<sequence length="94" mass="10382">MSIQLENGRIRLQGHCEADQAETLVQTVRAHPDYPVDLSECQYLHTAVFQVLFCLGVRVVSEGGTAPIQDHLLTLLKQRHSSNQGRGEPEAGSE</sequence>
<dbReference type="EMBL" id="JAYGII010000054">
    <property type="protein sequence ID" value="MEA5446761.1"/>
    <property type="molecule type" value="Genomic_DNA"/>
</dbReference>
<protein>
    <submittedName>
        <fullName evidence="1">Uncharacterized protein</fullName>
    </submittedName>
</protein>
<organism evidence="1 2">
    <name type="scientific">Natronospira elongata</name>
    <dbReference type="NCBI Taxonomy" id="3110268"/>
    <lineage>
        <taxon>Bacteria</taxon>
        <taxon>Pseudomonadati</taxon>
        <taxon>Pseudomonadota</taxon>
        <taxon>Gammaproteobacteria</taxon>
        <taxon>Natronospirales</taxon>
        <taxon>Natronospiraceae</taxon>
        <taxon>Natronospira</taxon>
    </lineage>
</organism>
<keyword evidence="2" id="KW-1185">Reference proteome</keyword>
<evidence type="ECO:0000313" key="1">
    <source>
        <dbReference type="EMBL" id="MEA5446761.1"/>
    </source>
</evidence>
<dbReference type="AlphaFoldDB" id="A0AAP6JGL5"/>